<evidence type="ECO:0000313" key="2">
    <source>
        <dbReference type="Proteomes" id="UP000032483"/>
    </source>
</evidence>
<name>A0A0D8IXD9_9FIRM</name>
<evidence type="ECO:0000313" key="1">
    <source>
        <dbReference type="EMBL" id="KJF39332.1"/>
    </source>
</evidence>
<gene>
    <name evidence="1" type="ORF">TQ39_12795</name>
</gene>
<dbReference type="Proteomes" id="UP000032483">
    <property type="component" value="Unassembled WGS sequence"/>
</dbReference>
<dbReference type="EMBL" id="JXXK01000019">
    <property type="protein sequence ID" value="KJF39332.1"/>
    <property type="molecule type" value="Genomic_DNA"/>
</dbReference>
<protein>
    <submittedName>
        <fullName evidence="1">Uncharacterized protein</fullName>
    </submittedName>
</protein>
<accession>A0A0D8IXD9</accession>
<dbReference type="AlphaFoldDB" id="A0A0D8IXD9"/>
<reference evidence="1" key="1">
    <citation type="submission" date="2015-02" db="EMBL/GenBank/DDBJ databases">
        <title>A novel member of the family Ruminococcaceae isolated from human feces.</title>
        <authorList>
            <person name="Shkoporov A.N."/>
            <person name="Chaplin A.V."/>
            <person name="Motuzova O.V."/>
            <person name="Kafarskaia L.I."/>
            <person name="Khokhlova E.V."/>
            <person name="Efimov B.A."/>
        </authorList>
    </citation>
    <scope>NUCLEOTIDE SEQUENCE [LARGE SCALE GENOMIC DNA]</scope>
    <source>
        <strain evidence="1">585-1</strain>
    </source>
</reference>
<comment type="caution">
    <text evidence="1">The sequence shown here is derived from an EMBL/GenBank/DDBJ whole genome shotgun (WGS) entry which is preliminary data.</text>
</comment>
<dbReference type="PATRIC" id="fig|1550024.3.peg.2923"/>
<keyword evidence="2" id="KW-1185">Reference proteome</keyword>
<sequence>MTAISGEFPTSQLNRLPASPYYLESVVTALKKSGLLHTYYRDRLRGYRLGARAKSVLLDGWPERFASYLTGEAETNRLKSETTRRLRLHRLAETYVTMDNAGVGIYPDEKPKVFAPQGFNGEAVIYPAFYSSREVKDMGVDTTQIRSSRFAGVLLSPTGIYATYNSGAALMKWRYKSELRVKTLLWSVLCQQRLAGQYRTENVYGLVLGDSMELGYQILTSTGGAKHDYFMLDGSYDHFYFLTNDHQGEVILALLCDPVKTAELDRILSQGLTVGNPGRAIEQDAAEPDGTPVLFGYFCDLPRIVRFNTSLELMERPGTLICFDFQADVLRRYCGGRVRLQTIDFTKFEGRLFP</sequence>
<proteinExistence type="predicted"/>
<organism evidence="1 2">
    <name type="scientific">Ruthenibacterium lactatiformans</name>
    <dbReference type="NCBI Taxonomy" id="1550024"/>
    <lineage>
        <taxon>Bacteria</taxon>
        <taxon>Bacillati</taxon>
        <taxon>Bacillota</taxon>
        <taxon>Clostridia</taxon>
        <taxon>Eubacteriales</taxon>
        <taxon>Oscillospiraceae</taxon>
        <taxon>Ruthenibacterium</taxon>
    </lineage>
</organism>